<gene>
    <name evidence="4" type="ORF">V3851_16555</name>
</gene>
<comment type="caution">
    <text evidence="4">The sequence shown here is derived from an EMBL/GenBank/DDBJ whole genome shotgun (WGS) entry which is preliminary data.</text>
</comment>
<proteinExistence type="predicted"/>
<dbReference type="PANTHER" id="PTHR43685:SF3">
    <property type="entry name" value="SLR2126 PROTEIN"/>
    <property type="match status" value="1"/>
</dbReference>
<dbReference type="InterPro" id="IPR029044">
    <property type="entry name" value="Nucleotide-diphossugar_trans"/>
</dbReference>
<evidence type="ECO:0000259" key="2">
    <source>
        <dbReference type="Pfam" id="PF00535"/>
    </source>
</evidence>
<dbReference type="InterPro" id="IPR027791">
    <property type="entry name" value="Galactosyl_T_C"/>
</dbReference>
<dbReference type="EC" id="2.4.-.-" evidence="4"/>
<evidence type="ECO:0000313" key="5">
    <source>
        <dbReference type="Proteomes" id="UP001306950"/>
    </source>
</evidence>
<dbReference type="Pfam" id="PF00535">
    <property type="entry name" value="Glycos_transf_2"/>
    <property type="match status" value="1"/>
</dbReference>
<keyword evidence="1 4" id="KW-0808">Transferase</keyword>
<reference evidence="4 5" key="1">
    <citation type="submission" date="2024-02" db="EMBL/GenBank/DDBJ databases">
        <title>A nitrogen-fixing paenibacillus bacterium.</title>
        <authorList>
            <person name="Zhang W.L."/>
            <person name="Chen S.F."/>
        </authorList>
    </citation>
    <scope>NUCLEOTIDE SEQUENCE [LARGE SCALE GENOMIC DNA]</scope>
    <source>
        <strain evidence="4 5">M1</strain>
    </source>
</reference>
<organism evidence="4 5">
    <name type="scientific">Paenibacillus haidiansis</name>
    <dbReference type="NCBI Taxonomy" id="1574488"/>
    <lineage>
        <taxon>Bacteria</taxon>
        <taxon>Bacillati</taxon>
        <taxon>Bacillota</taxon>
        <taxon>Bacilli</taxon>
        <taxon>Bacillales</taxon>
        <taxon>Paenibacillaceae</taxon>
        <taxon>Paenibacillus</taxon>
    </lineage>
</organism>
<dbReference type="EMBL" id="JAZHPZ010000008">
    <property type="protein sequence ID" value="MEF2967439.1"/>
    <property type="molecule type" value="Genomic_DNA"/>
</dbReference>
<feature type="domain" description="Glycosyltransferase 2-like" evidence="2">
    <location>
        <begin position="6"/>
        <end position="132"/>
    </location>
</feature>
<feature type="domain" description="Galactosyltransferase C-terminal" evidence="3">
    <location>
        <begin position="186"/>
        <end position="223"/>
    </location>
</feature>
<keyword evidence="4" id="KW-0328">Glycosyltransferase</keyword>
<accession>A0ABU7VX09</accession>
<protein>
    <submittedName>
        <fullName evidence="4">Glycosyltransferase</fullName>
        <ecNumber evidence="4">2.4.-.-</ecNumber>
    </submittedName>
</protein>
<evidence type="ECO:0000313" key="4">
    <source>
        <dbReference type="EMBL" id="MEF2967439.1"/>
    </source>
</evidence>
<evidence type="ECO:0000259" key="3">
    <source>
        <dbReference type="Pfam" id="PF02709"/>
    </source>
</evidence>
<keyword evidence="5" id="KW-1185">Reference proteome</keyword>
<sequence>MTLKCSVVIPVYNRSHLLKISLQSLNNQTLPKSEYEVVIVDDGSNDEIGTVMKGLNVDYDYKYIRLEKHHSASRARNEGILRSEGAVIVFLDGDQIAPSDFLREHLLYHESYDNFLVSSYRTHLKNIPDALPDNLEDLEIERYDVRHKVSAMVSNNWSRLKAGWHLCFTNNLSVRREHLQGEGALFDEEFMGWGLEDCEFAYRLWKKGLKIALNPRAFVHHMPHPANFDLKRFEQWQKNLDLFCKKHPAPEVLAQRVFIDRFHPDTRNTVTWNDCYLRLELICELLHNNECFKSIPKEIILVKDSKDVLSCIEMIRAISGGDKMYCILDYTDDPALEIEIQKHEFSEYMQLWRMNETVDGDFYQELIRFRVEGARINKFF</sequence>
<dbReference type="PANTHER" id="PTHR43685">
    <property type="entry name" value="GLYCOSYLTRANSFERASE"/>
    <property type="match status" value="1"/>
</dbReference>
<name>A0ABU7VX09_9BACL</name>
<dbReference type="Gene3D" id="3.90.550.10">
    <property type="entry name" value="Spore Coat Polysaccharide Biosynthesis Protein SpsA, Chain A"/>
    <property type="match status" value="1"/>
</dbReference>
<dbReference type="InterPro" id="IPR001173">
    <property type="entry name" value="Glyco_trans_2-like"/>
</dbReference>
<dbReference type="Proteomes" id="UP001306950">
    <property type="component" value="Unassembled WGS sequence"/>
</dbReference>
<dbReference type="GO" id="GO:0016757">
    <property type="term" value="F:glycosyltransferase activity"/>
    <property type="evidence" value="ECO:0007669"/>
    <property type="project" value="UniProtKB-KW"/>
</dbReference>
<evidence type="ECO:0000256" key="1">
    <source>
        <dbReference type="ARBA" id="ARBA00022679"/>
    </source>
</evidence>
<dbReference type="InterPro" id="IPR050834">
    <property type="entry name" value="Glycosyltransf_2"/>
</dbReference>
<dbReference type="SUPFAM" id="SSF53448">
    <property type="entry name" value="Nucleotide-diphospho-sugar transferases"/>
    <property type="match status" value="1"/>
</dbReference>
<dbReference type="RefSeq" id="WP_331847658.1">
    <property type="nucleotide sequence ID" value="NZ_JAZHPZ010000008.1"/>
</dbReference>
<dbReference type="Pfam" id="PF02709">
    <property type="entry name" value="Glyco_transf_7C"/>
    <property type="match status" value="1"/>
</dbReference>